<sequence>MQGSLMVDVEGLWLNAQDRQFLKHPEIGGLILFARNTEDPKQVRELCQSIRATRPDLILAIDQEGGRVQRLRQNTLQLPAMGSFIDHSNAKQLAHYCGWLMATEVLAAGLDISFAPVLDINYQRNQVIGQRAFGHTPDQVTLLASSFITGMQQAGMQATGKHFPGHGWVTGDSHFVIPEDERSLEEIKQTDLIPFAKLIKQLVGIMPAHVIYTQVDDKPAGFSPYWVQTVLRQELGFNGIIFSDDLSMAGAHAVGNIHNRVNAAFSAGCDMALVCNNRAMAEEALISTQQLNIKPSQKLGLMRAQTSTDTDYKANPYWQEAVNALQQANLL</sequence>
<dbReference type="InterPro" id="IPR019800">
    <property type="entry name" value="Glyco_hydro_3_AS"/>
</dbReference>
<comment type="pathway">
    <text evidence="10 11">Cell wall biogenesis; peptidoglycan recycling.</text>
</comment>
<dbReference type="GO" id="GO:0008360">
    <property type="term" value="P:regulation of cell shape"/>
    <property type="evidence" value="ECO:0007669"/>
    <property type="project" value="UniProtKB-KW"/>
</dbReference>
<evidence type="ECO:0000256" key="1">
    <source>
        <dbReference type="ARBA" id="ARBA00001231"/>
    </source>
</evidence>
<dbReference type="GO" id="GO:0005975">
    <property type="term" value="P:carbohydrate metabolic process"/>
    <property type="evidence" value="ECO:0007669"/>
    <property type="project" value="InterPro"/>
</dbReference>
<dbReference type="PANTHER" id="PTHR30480:SF13">
    <property type="entry name" value="BETA-HEXOSAMINIDASE"/>
    <property type="match status" value="1"/>
</dbReference>
<feature type="active site" description="Nucleophile" evidence="11">
    <location>
        <position position="244"/>
    </location>
</feature>
<organism evidence="13 14">
    <name type="scientific">Entomomonas moraniae</name>
    <dbReference type="NCBI Taxonomy" id="2213226"/>
    <lineage>
        <taxon>Bacteria</taxon>
        <taxon>Pseudomonadati</taxon>
        <taxon>Pseudomonadota</taxon>
        <taxon>Gammaproteobacteria</taxon>
        <taxon>Pseudomonadales</taxon>
        <taxon>Pseudomonadaceae</taxon>
        <taxon>Entomomonas</taxon>
    </lineage>
</organism>
<dbReference type="PROSITE" id="PS00775">
    <property type="entry name" value="GLYCOSYL_HYDROL_F3"/>
    <property type="match status" value="1"/>
</dbReference>
<keyword evidence="14" id="KW-1185">Reference proteome</keyword>
<dbReference type="InterPro" id="IPR001764">
    <property type="entry name" value="Glyco_hydro_3_N"/>
</dbReference>
<keyword evidence="6 11" id="KW-0573">Peptidoglycan synthesis</keyword>
<dbReference type="GO" id="GO:0051301">
    <property type="term" value="P:cell division"/>
    <property type="evidence" value="ECO:0007669"/>
    <property type="project" value="UniProtKB-KW"/>
</dbReference>
<dbReference type="InterPro" id="IPR022956">
    <property type="entry name" value="Beta_hexosaminidase_bac"/>
</dbReference>
<dbReference type="InterPro" id="IPR050226">
    <property type="entry name" value="NagZ_Beta-hexosaminidase"/>
</dbReference>
<evidence type="ECO:0000256" key="11">
    <source>
        <dbReference type="HAMAP-Rule" id="MF_00364"/>
    </source>
</evidence>
<dbReference type="GO" id="GO:0009254">
    <property type="term" value="P:peptidoglycan turnover"/>
    <property type="evidence" value="ECO:0007669"/>
    <property type="project" value="UniProtKB-UniRule"/>
</dbReference>
<dbReference type="KEGG" id="emo:DM558_15180"/>
<keyword evidence="3 11" id="KW-0132">Cell division</keyword>
<feature type="binding site" evidence="11">
    <location>
        <position position="131"/>
    </location>
    <ligand>
        <name>substrate</name>
    </ligand>
</feature>
<dbReference type="EC" id="3.2.1.52" evidence="11"/>
<comment type="function">
    <text evidence="11">Plays a role in peptidoglycan recycling by cleaving the terminal beta-1,4-linked N-acetylglucosamine (GlcNAc) from peptide-linked peptidoglycan fragments, giving rise to free GlcNAc, anhydro-N-acetylmuramic acid and anhydro-N-acetylmuramic acid-linked peptides.</text>
</comment>
<keyword evidence="5 11" id="KW-0133">Cell shape</keyword>
<comment type="similarity">
    <text evidence="11">Belongs to the glycosyl hydrolase 3 family. NagZ subfamily.</text>
</comment>
<keyword evidence="8 11" id="KW-0131">Cell cycle</keyword>
<comment type="subcellular location">
    <subcellularLocation>
        <location evidence="11">Cytoplasm</location>
    </subcellularLocation>
</comment>
<dbReference type="GO" id="GO:0071555">
    <property type="term" value="P:cell wall organization"/>
    <property type="evidence" value="ECO:0007669"/>
    <property type="project" value="UniProtKB-KW"/>
</dbReference>
<dbReference type="PANTHER" id="PTHR30480">
    <property type="entry name" value="BETA-HEXOSAMINIDASE-RELATED"/>
    <property type="match status" value="1"/>
</dbReference>
<name>A0A451EQB9_9GAMM</name>
<accession>A0A451EQB9</accession>
<dbReference type="Proteomes" id="UP000273143">
    <property type="component" value="Chromosome"/>
</dbReference>
<dbReference type="GO" id="GO:0004563">
    <property type="term" value="F:beta-N-acetylhexosaminidase activity"/>
    <property type="evidence" value="ECO:0007669"/>
    <property type="project" value="UniProtKB-UniRule"/>
</dbReference>
<dbReference type="GO" id="GO:0005737">
    <property type="term" value="C:cytoplasm"/>
    <property type="evidence" value="ECO:0007669"/>
    <property type="project" value="UniProtKB-SubCell"/>
</dbReference>
<feature type="active site" description="Proton donor/acceptor" evidence="11">
    <location>
        <position position="174"/>
    </location>
</feature>
<evidence type="ECO:0000256" key="6">
    <source>
        <dbReference type="ARBA" id="ARBA00022984"/>
    </source>
</evidence>
<evidence type="ECO:0000256" key="3">
    <source>
        <dbReference type="ARBA" id="ARBA00022618"/>
    </source>
</evidence>
<evidence type="ECO:0000256" key="2">
    <source>
        <dbReference type="ARBA" id="ARBA00022490"/>
    </source>
</evidence>
<evidence type="ECO:0000313" key="14">
    <source>
        <dbReference type="Proteomes" id="UP000273143"/>
    </source>
</evidence>
<protein>
    <recommendedName>
        <fullName evidence="11">Beta-hexosaminidase</fullName>
        <ecNumber evidence="11">3.2.1.52</ecNumber>
    </recommendedName>
    <alternativeName>
        <fullName evidence="11">Beta-N-acetylhexosaminidase</fullName>
    </alternativeName>
    <alternativeName>
        <fullName evidence="11">N-acetyl-beta-glucosaminidase</fullName>
    </alternativeName>
</protein>
<evidence type="ECO:0000256" key="8">
    <source>
        <dbReference type="ARBA" id="ARBA00023306"/>
    </source>
</evidence>
<proteinExistence type="inferred from homology"/>
<dbReference type="InterPro" id="IPR017853">
    <property type="entry name" value="GH"/>
</dbReference>
<evidence type="ECO:0000256" key="9">
    <source>
        <dbReference type="ARBA" id="ARBA00023316"/>
    </source>
</evidence>
<dbReference type="UniPathway" id="UPA00544"/>
<comment type="catalytic activity">
    <reaction evidence="1 11">
        <text>Hydrolysis of terminal non-reducing N-acetyl-D-hexosamine residues in N-acetyl-beta-D-hexosaminides.</text>
        <dbReference type="EC" id="3.2.1.52"/>
    </reaction>
</comment>
<feature type="domain" description="Glycoside hydrolase family 3 N-terminal" evidence="12">
    <location>
        <begin position="14"/>
        <end position="285"/>
    </location>
</feature>
<evidence type="ECO:0000259" key="12">
    <source>
        <dbReference type="Pfam" id="PF00933"/>
    </source>
</evidence>
<evidence type="ECO:0000313" key="13">
    <source>
        <dbReference type="EMBL" id="AZS52031.1"/>
    </source>
</evidence>
<reference evidence="14" key="1">
    <citation type="submission" date="2018-06" db="EMBL/GenBank/DDBJ databases">
        <title>Complete genome of Pseudomonas insecticola strain QZS01.</title>
        <authorList>
            <person name="Wang J."/>
            <person name="Su Q."/>
        </authorList>
    </citation>
    <scope>NUCLEOTIDE SEQUENCE [LARGE SCALE GENOMIC DNA]</scope>
    <source>
        <strain evidence="14">QZS01</strain>
    </source>
</reference>
<keyword evidence="2 11" id="KW-0963">Cytoplasm</keyword>
<dbReference type="FunFam" id="3.20.20.300:FF:000001">
    <property type="entry name" value="Beta-hexosaminidase"/>
    <property type="match status" value="1"/>
</dbReference>
<evidence type="ECO:0000256" key="5">
    <source>
        <dbReference type="ARBA" id="ARBA00022960"/>
    </source>
</evidence>
<dbReference type="Pfam" id="PF00933">
    <property type="entry name" value="Glyco_hydro_3"/>
    <property type="match status" value="1"/>
</dbReference>
<keyword evidence="9 11" id="KW-0961">Cell wall biogenesis/degradation</keyword>
<dbReference type="GO" id="GO:0009252">
    <property type="term" value="P:peptidoglycan biosynthetic process"/>
    <property type="evidence" value="ECO:0007669"/>
    <property type="project" value="UniProtKB-KW"/>
</dbReference>
<feature type="site" description="Important for catalytic activity" evidence="11">
    <location>
        <position position="172"/>
    </location>
</feature>
<dbReference type="AlphaFoldDB" id="A0A451EQB9"/>
<dbReference type="Gene3D" id="3.20.20.300">
    <property type="entry name" value="Glycoside hydrolase, family 3, N-terminal domain"/>
    <property type="match status" value="1"/>
</dbReference>
<feature type="binding site" evidence="11">
    <location>
        <position position="70"/>
    </location>
    <ligand>
        <name>substrate</name>
    </ligand>
</feature>
<dbReference type="NCBIfam" id="NF003740">
    <property type="entry name" value="PRK05337.1"/>
    <property type="match status" value="1"/>
</dbReference>
<evidence type="ECO:0000256" key="10">
    <source>
        <dbReference type="ARBA" id="ARBA00037880"/>
    </source>
</evidence>
<keyword evidence="7 11" id="KW-0326">Glycosidase</keyword>
<dbReference type="RefSeq" id="WP_127164688.1">
    <property type="nucleotide sequence ID" value="NZ_CP029822.1"/>
</dbReference>
<dbReference type="InterPro" id="IPR036962">
    <property type="entry name" value="Glyco_hydro_3_N_sf"/>
</dbReference>
<gene>
    <name evidence="11" type="primary">nagZ</name>
    <name evidence="13" type="ORF">DM558_15180</name>
</gene>
<dbReference type="SUPFAM" id="SSF51445">
    <property type="entry name" value="(Trans)glycosidases"/>
    <property type="match status" value="1"/>
</dbReference>
<evidence type="ECO:0000256" key="7">
    <source>
        <dbReference type="ARBA" id="ARBA00023295"/>
    </source>
</evidence>
<dbReference type="EMBL" id="CP029822">
    <property type="protein sequence ID" value="AZS52031.1"/>
    <property type="molecule type" value="Genomic_DNA"/>
</dbReference>
<keyword evidence="4 11" id="KW-0378">Hydrolase</keyword>
<feature type="binding site" evidence="11">
    <location>
        <position position="62"/>
    </location>
    <ligand>
        <name>substrate</name>
    </ligand>
</feature>
<dbReference type="HAMAP" id="MF_00364">
    <property type="entry name" value="NagZ"/>
    <property type="match status" value="1"/>
</dbReference>
<evidence type="ECO:0000256" key="4">
    <source>
        <dbReference type="ARBA" id="ARBA00022801"/>
    </source>
</evidence>
<feature type="binding site" evidence="11">
    <location>
        <begin position="161"/>
        <end position="162"/>
    </location>
    <ligand>
        <name>substrate</name>
    </ligand>
</feature>